<dbReference type="AlphaFoldDB" id="A0AAP0CLV5"/>
<proteinExistence type="predicted"/>
<keyword evidence="2" id="KW-1185">Reference proteome</keyword>
<accession>A0AAP0CLV5</accession>
<dbReference type="EMBL" id="JBCNJP010000023">
    <property type="protein sequence ID" value="KAK9058341.1"/>
    <property type="molecule type" value="Genomic_DNA"/>
</dbReference>
<reference evidence="1 2" key="1">
    <citation type="submission" date="2024-04" db="EMBL/GenBank/DDBJ databases">
        <title>The reference genome of an endangered Asteraceae, Deinandra increscens subsp. villosa, native to the Central Coast of California.</title>
        <authorList>
            <person name="Guilliams M."/>
            <person name="Hasenstab-Lehman K."/>
            <person name="Meyer R."/>
            <person name="Mcevoy S."/>
        </authorList>
    </citation>
    <scope>NUCLEOTIDE SEQUENCE [LARGE SCALE GENOMIC DNA]</scope>
    <source>
        <tissue evidence="1">Leaf</tissue>
    </source>
</reference>
<evidence type="ECO:0000313" key="2">
    <source>
        <dbReference type="Proteomes" id="UP001408789"/>
    </source>
</evidence>
<dbReference type="Proteomes" id="UP001408789">
    <property type="component" value="Unassembled WGS sequence"/>
</dbReference>
<comment type="caution">
    <text evidence="1">The sequence shown here is derived from an EMBL/GenBank/DDBJ whole genome shotgun (WGS) entry which is preliminary data.</text>
</comment>
<evidence type="ECO:0000313" key="1">
    <source>
        <dbReference type="EMBL" id="KAK9058341.1"/>
    </source>
</evidence>
<name>A0AAP0CLV5_9ASTR</name>
<sequence>MFIDALIGVATSRNSKKEIVRFGIMRTAGKLLAGPENSVNVIENAMKVVEMVSGNVYGTANHDNYSTIISILIWKLKIRANFMATELKQLRPKSLSVVRYLELIKGMVACDFIFRETKTAIVVVRAIFLQFDYLCEGLNLIHHYHGILTDAARGRDEGVVWLAIGRGW</sequence>
<protein>
    <submittedName>
        <fullName evidence="1">Uncharacterized protein</fullName>
    </submittedName>
</protein>
<gene>
    <name evidence="1" type="ORF">SSX86_023182</name>
</gene>
<organism evidence="1 2">
    <name type="scientific">Deinandra increscens subsp. villosa</name>
    <dbReference type="NCBI Taxonomy" id="3103831"/>
    <lineage>
        <taxon>Eukaryota</taxon>
        <taxon>Viridiplantae</taxon>
        <taxon>Streptophyta</taxon>
        <taxon>Embryophyta</taxon>
        <taxon>Tracheophyta</taxon>
        <taxon>Spermatophyta</taxon>
        <taxon>Magnoliopsida</taxon>
        <taxon>eudicotyledons</taxon>
        <taxon>Gunneridae</taxon>
        <taxon>Pentapetalae</taxon>
        <taxon>asterids</taxon>
        <taxon>campanulids</taxon>
        <taxon>Asterales</taxon>
        <taxon>Asteraceae</taxon>
        <taxon>Asteroideae</taxon>
        <taxon>Heliantheae alliance</taxon>
        <taxon>Madieae</taxon>
        <taxon>Madiinae</taxon>
        <taxon>Deinandra</taxon>
    </lineage>
</organism>